<feature type="transmembrane region" description="Helical" evidence="1">
    <location>
        <begin position="141"/>
        <end position="164"/>
    </location>
</feature>
<keyword evidence="1" id="KW-0812">Transmembrane</keyword>
<dbReference type="EMBL" id="CACVKT020002839">
    <property type="protein sequence ID" value="CAC5380080.1"/>
    <property type="molecule type" value="Genomic_DNA"/>
</dbReference>
<protein>
    <submittedName>
        <fullName evidence="2">Uncharacterized protein</fullName>
    </submittedName>
</protein>
<keyword evidence="1" id="KW-1133">Transmembrane helix</keyword>
<accession>A0A6J8B9S9</accession>
<organism evidence="2 3">
    <name type="scientific">Mytilus coruscus</name>
    <name type="common">Sea mussel</name>
    <dbReference type="NCBI Taxonomy" id="42192"/>
    <lineage>
        <taxon>Eukaryota</taxon>
        <taxon>Metazoa</taxon>
        <taxon>Spiralia</taxon>
        <taxon>Lophotrochozoa</taxon>
        <taxon>Mollusca</taxon>
        <taxon>Bivalvia</taxon>
        <taxon>Autobranchia</taxon>
        <taxon>Pteriomorphia</taxon>
        <taxon>Mytilida</taxon>
        <taxon>Mytiloidea</taxon>
        <taxon>Mytilidae</taxon>
        <taxon>Mytilinae</taxon>
        <taxon>Mytilus</taxon>
    </lineage>
</organism>
<gene>
    <name evidence="2" type="ORF">MCOR_16073</name>
</gene>
<dbReference type="AlphaFoldDB" id="A0A6J8B9S9"/>
<keyword evidence="1" id="KW-0472">Membrane</keyword>
<sequence>MNLEKKEKLILYSNGNLSDGFCTIALHAMDCKFPSFRVSVNKVALDTCSAKVTFIGTSFNVIGSQSRELSCFPNYHNILSINSKTMVVTVIEDPKATSTYGFNLTVMLECVRSSFSGHEMMETNESKSIAEIEYEINDNRIIGAVVGCSLAAMFLVILCIAYTYNKNKPTYRQQRDILYQPSA</sequence>
<evidence type="ECO:0000313" key="3">
    <source>
        <dbReference type="Proteomes" id="UP000507470"/>
    </source>
</evidence>
<proteinExistence type="predicted"/>
<reference evidence="2 3" key="1">
    <citation type="submission" date="2020-06" db="EMBL/GenBank/DDBJ databases">
        <authorList>
            <person name="Li R."/>
            <person name="Bekaert M."/>
        </authorList>
    </citation>
    <scope>NUCLEOTIDE SEQUENCE [LARGE SCALE GENOMIC DNA]</scope>
    <source>
        <strain evidence="3">wild</strain>
    </source>
</reference>
<evidence type="ECO:0000313" key="2">
    <source>
        <dbReference type="EMBL" id="CAC5380080.1"/>
    </source>
</evidence>
<name>A0A6J8B9S9_MYTCO</name>
<dbReference type="Proteomes" id="UP000507470">
    <property type="component" value="Unassembled WGS sequence"/>
</dbReference>
<keyword evidence="3" id="KW-1185">Reference proteome</keyword>
<evidence type="ECO:0000256" key="1">
    <source>
        <dbReference type="SAM" id="Phobius"/>
    </source>
</evidence>
<dbReference type="OrthoDB" id="6109077at2759"/>